<dbReference type="HOGENOM" id="CLU_3303672_0_0_11"/>
<dbReference type="AlphaFoldDB" id="U1RA49"/>
<protein>
    <submittedName>
        <fullName evidence="1">Uncharacterized protein</fullName>
    </submittedName>
</protein>
<comment type="caution">
    <text evidence="1">The sequence shown here is derived from an EMBL/GenBank/DDBJ whole genome shotgun (WGS) entry which is preliminary data.</text>
</comment>
<dbReference type="PATRIC" id="fig|1321816.3.peg.727"/>
<evidence type="ECO:0000313" key="1">
    <source>
        <dbReference type="EMBL" id="ERH30876.1"/>
    </source>
</evidence>
<evidence type="ECO:0000313" key="2">
    <source>
        <dbReference type="Proteomes" id="UP000016519"/>
    </source>
</evidence>
<keyword evidence="2" id="KW-1185">Reference proteome</keyword>
<accession>U1RA49</accession>
<dbReference type="EMBL" id="AWSI01000021">
    <property type="protein sequence ID" value="ERH30876.1"/>
    <property type="molecule type" value="Genomic_DNA"/>
</dbReference>
<reference evidence="1 2" key="1">
    <citation type="submission" date="2013-08" db="EMBL/GenBank/DDBJ databases">
        <authorList>
            <person name="Weinstock G."/>
            <person name="Sodergren E."/>
            <person name="Wylie T."/>
            <person name="Fulton L."/>
            <person name="Fulton R."/>
            <person name="Fronick C."/>
            <person name="O'Laughlin M."/>
            <person name="Godfrey J."/>
            <person name="Miner T."/>
            <person name="Herter B."/>
            <person name="Appelbaum E."/>
            <person name="Cordes M."/>
            <person name="Lek S."/>
            <person name="Wollam A."/>
            <person name="Pepin K.H."/>
            <person name="Palsikar V.B."/>
            <person name="Mitreva M."/>
            <person name="Wilson R.K."/>
        </authorList>
    </citation>
    <scope>NUCLEOTIDE SEQUENCE [LARGE SCALE GENOMIC DNA]</scope>
    <source>
        <strain evidence="1 2">F0580</strain>
    </source>
</reference>
<name>U1RA49_9BIFI</name>
<dbReference type="STRING" id="419015.HMPREF3214_00717"/>
<gene>
    <name evidence="1" type="ORF">HMPREF9244_00824</name>
</gene>
<dbReference type="Proteomes" id="UP000016519">
    <property type="component" value="Unassembled WGS sequence"/>
</dbReference>
<proteinExistence type="predicted"/>
<sequence length="39" mass="4149">MSSGEFSSGERATWRAAYRAAQASPQPIGSSARISHLLI</sequence>
<organism evidence="1 2">
    <name type="scientific">Alloscardovia omnicolens F0580</name>
    <dbReference type="NCBI Taxonomy" id="1321816"/>
    <lineage>
        <taxon>Bacteria</taxon>
        <taxon>Bacillati</taxon>
        <taxon>Actinomycetota</taxon>
        <taxon>Actinomycetes</taxon>
        <taxon>Bifidobacteriales</taxon>
        <taxon>Bifidobacteriaceae</taxon>
        <taxon>Alloscardovia</taxon>
    </lineage>
</organism>